<organism evidence="3 4">
    <name type="scientific">Desulfuribacillus alkaliarsenatis</name>
    <dbReference type="NCBI Taxonomy" id="766136"/>
    <lineage>
        <taxon>Bacteria</taxon>
        <taxon>Bacillati</taxon>
        <taxon>Bacillota</taxon>
        <taxon>Desulfuribacillia</taxon>
        <taxon>Desulfuribacillales</taxon>
        <taxon>Desulfuribacillaceae</taxon>
        <taxon>Desulfuribacillus</taxon>
    </lineage>
</organism>
<evidence type="ECO:0000313" key="3">
    <source>
        <dbReference type="EMBL" id="OEF97222.1"/>
    </source>
</evidence>
<dbReference type="EMBL" id="MIJE01000014">
    <property type="protein sequence ID" value="OEF97222.1"/>
    <property type="molecule type" value="Genomic_DNA"/>
</dbReference>
<proteinExistence type="inferred from homology"/>
<dbReference type="PANTHER" id="PTHR33755:SF5">
    <property type="entry name" value="TYPE II TOXIN-ANTITOXIN SYSTEM RELE_PARE FAMILY TOXIN"/>
    <property type="match status" value="1"/>
</dbReference>
<evidence type="ECO:0008006" key="5">
    <source>
        <dbReference type="Google" id="ProtNLM"/>
    </source>
</evidence>
<keyword evidence="4" id="KW-1185">Reference proteome</keyword>
<dbReference type="InterPro" id="IPR051803">
    <property type="entry name" value="TA_system_RelE-like_toxin"/>
</dbReference>
<protein>
    <recommendedName>
        <fullName evidence="5">Plasmid stabilization protein</fullName>
    </recommendedName>
</protein>
<dbReference type="InterPro" id="IPR035093">
    <property type="entry name" value="RelE/ParE_toxin_dom_sf"/>
</dbReference>
<dbReference type="Gene3D" id="3.30.2310.20">
    <property type="entry name" value="RelE-like"/>
    <property type="match status" value="1"/>
</dbReference>
<evidence type="ECO:0000256" key="2">
    <source>
        <dbReference type="ARBA" id="ARBA00022649"/>
    </source>
</evidence>
<evidence type="ECO:0000313" key="4">
    <source>
        <dbReference type="Proteomes" id="UP000094296"/>
    </source>
</evidence>
<dbReference type="RefSeq" id="WP_069642991.1">
    <property type="nucleotide sequence ID" value="NZ_MIJE01000014.1"/>
</dbReference>
<dbReference type="STRING" id="766136.BHF68_14775"/>
<comment type="caution">
    <text evidence="3">The sequence shown here is derived from an EMBL/GenBank/DDBJ whole genome shotgun (WGS) entry which is preliminary data.</text>
</comment>
<dbReference type="PANTHER" id="PTHR33755">
    <property type="entry name" value="TOXIN PARE1-RELATED"/>
    <property type="match status" value="1"/>
</dbReference>
<keyword evidence="2" id="KW-1277">Toxin-antitoxin system</keyword>
<dbReference type="Pfam" id="PF05016">
    <property type="entry name" value="ParE_toxin"/>
    <property type="match status" value="1"/>
</dbReference>
<sequence>MVKLIWSPKSLNDLEDIYKYISANSESNAKQYIERIIKKTENISDFPFIGRVVPETSDNKIREIISNNHRIIYRIKSDSVEVATIFHVARQLEEDNI</sequence>
<evidence type="ECO:0000256" key="1">
    <source>
        <dbReference type="ARBA" id="ARBA00006226"/>
    </source>
</evidence>
<dbReference type="SUPFAM" id="SSF143011">
    <property type="entry name" value="RelE-like"/>
    <property type="match status" value="1"/>
</dbReference>
<reference evidence="3 4" key="1">
    <citation type="submission" date="2016-09" db="EMBL/GenBank/DDBJ databases">
        <title>Draft genome sequence for the type strain of Desulfuribacillus alkaliarsenatis AHT28, an obligately anaerobic, sulfidogenic bacterium isolated from Russian soda lake sediments.</title>
        <authorList>
            <person name="Abin C.A."/>
            <person name="Hollibaugh J.T."/>
        </authorList>
    </citation>
    <scope>NUCLEOTIDE SEQUENCE [LARGE SCALE GENOMIC DNA]</scope>
    <source>
        <strain evidence="3 4">AHT28</strain>
    </source>
</reference>
<accession>A0A1E5G2N8</accession>
<dbReference type="Proteomes" id="UP000094296">
    <property type="component" value="Unassembled WGS sequence"/>
</dbReference>
<dbReference type="NCBIfam" id="TIGR02385">
    <property type="entry name" value="RelE_StbE"/>
    <property type="match status" value="1"/>
</dbReference>
<comment type="similarity">
    <text evidence="1">Belongs to the RelE toxin family.</text>
</comment>
<name>A0A1E5G2N8_9FIRM</name>
<dbReference type="AlphaFoldDB" id="A0A1E5G2N8"/>
<dbReference type="InterPro" id="IPR007712">
    <property type="entry name" value="RelE/ParE_toxin"/>
</dbReference>
<gene>
    <name evidence="3" type="ORF">BHF68_14775</name>
</gene>